<dbReference type="InterPro" id="IPR013517">
    <property type="entry name" value="FG-GAP"/>
</dbReference>
<dbReference type="InterPro" id="IPR028994">
    <property type="entry name" value="Integrin_alpha_N"/>
</dbReference>
<evidence type="ECO:0000256" key="1">
    <source>
        <dbReference type="ARBA" id="ARBA00022729"/>
    </source>
</evidence>
<dbReference type="EMBL" id="CAJOBS010001181">
    <property type="protein sequence ID" value="CAF4698866.1"/>
    <property type="molecule type" value="Genomic_DNA"/>
</dbReference>
<dbReference type="SUPFAM" id="SSF69318">
    <property type="entry name" value="Integrin alpha N-terminal domain"/>
    <property type="match status" value="1"/>
</dbReference>
<reference evidence="2" key="1">
    <citation type="submission" date="2021-02" db="EMBL/GenBank/DDBJ databases">
        <authorList>
            <person name="Nowell W R."/>
        </authorList>
    </citation>
    <scope>NUCLEOTIDE SEQUENCE</scope>
</reference>
<dbReference type="Proteomes" id="UP000663838">
    <property type="component" value="Unassembled WGS sequence"/>
</dbReference>
<comment type="caution">
    <text evidence="2">The sequence shown here is derived from an EMBL/GenBank/DDBJ whole genome shotgun (WGS) entry which is preliminary data.</text>
</comment>
<evidence type="ECO:0000313" key="2">
    <source>
        <dbReference type="EMBL" id="CAF4698866.1"/>
    </source>
</evidence>
<evidence type="ECO:0000313" key="3">
    <source>
        <dbReference type="Proteomes" id="UP000663838"/>
    </source>
</evidence>
<name>A0A821IBJ6_9BILA</name>
<proteinExistence type="predicted"/>
<sequence>MVQVVKQIPLLQQGYYTKTTIVLFSRLLQHQKVLLNQLLLLQINSCRNLTFDESFSYEYSNYILFVAVGDFNDDNYMNLVVPCTQDLTMHIFLGYGNGSFQLPIISQIEELLGNTAGGDLNDDSHADIVVCNIIVSGPYAIAIADLNHDQILDLLVTNTVANIVSVLLGYGNGTFAPQNSLVTGIMPDSIVTADFNHDNHVDFVVANYVSQSVTVHLGIGNGTFLNRCSYITTDAPAALGTGDLNEGENMELIYLNCGNSLINVFLGYGNSTFCRAYTYMDFDCSASGVIGDFNGDNHLDVLISLFGSDHFSLMFSDGTGALGKPQLFNSHHQSLMLVLSDFNGDHGLDFVVSDSQTDVGVYLNECIRCSLGRKKIQTLEFSRHPDDLCVAFLINDSVKIK</sequence>
<accession>A0A821IBJ6</accession>
<organism evidence="2 3">
    <name type="scientific">Rotaria socialis</name>
    <dbReference type="NCBI Taxonomy" id="392032"/>
    <lineage>
        <taxon>Eukaryota</taxon>
        <taxon>Metazoa</taxon>
        <taxon>Spiralia</taxon>
        <taxon>Gnathifera</taxon>
        <taxon>Rotifera</taxon>
        <taxon>Eurotatoria</taxon>
        <taxon>Bdelloidea</taxon>
        <taxon>Philodinida</taxon>
        <taxon>Philodinidae</taxon>
        <taxon>Rotaria</taxon>
    </lineage>
</organism>
<dbReference type="Pfam" id="PF13517">
    <property type="entry name" value="FG-GAP_3"/>
    <property type="match status" value="1"/>
</dbReference>
<dbReference type="Gene3D" id="2.130.10.130">
    <property type="entry name" value="Integrin alpha, N-terminal"/>
    <property type="match status" value="1"/>
</dbReference>
<protein>
    <submittedName>
        <fullName evidence="2">Uncharacterized protein</fullName>
    </submittedName>
</protein>
<dbReference type="AlphaFoldDB" id="A0A821IBJ6"/>
<dbReference type="PANTHER" id="PTHR46580">
    <property type="entry name" value="SENSOR KINASE-RELATED"/>
    <property type="match status" value="1"/>
</dbReference>
<gene>
    <name evidence="2" type="ORF">TOA249_LOCUS16921</name>
</gene>
<keyword evidence="1" id="KW-0732">Signal</keyword>